<evidence type="ECO:0000313" key="4">
    <source>
        <dbReference type="Proteomes" id="UP001172457"/>
    </source>
</evidence>
<evidence type="ECO:0000313" key="3">
    <source>
        <dbReference type="EMBL" id="KAJ9556748.1"/>
    </source>
</evidence>
<accession>A0AA38TU17</accession>
<reference evidence="3" key="1">
    <citation type="submission" date="2023-03" db="EMBL/GenBank/DDBJ databases">
        <title>Chromosome-scale reference genome and RAD-based genetic map of yellow starthistle (Centaurea solstitialis) reveal putative structural variation and QTLs associated with invader traits.</title>
        <authorList>
            <person name="Reatini B."/>
            <person name="Cang F.A."/>
            <person name="Jiang Q."/>
            <person name="Mckibben M.T.W."/>
            <person name="Barker M.S."/>
            <person name="Rieseberg L.H."/>
            <person name="Dlugosch K.M."/>
        </authorList>
    </citation>
    <scope>NUCLEOTIDE SEQUENCE</scope>
    <source>
        <strain evidence="3">CAN-66</strain>
        <tissue evidence="3">Leaf</tissue>
    </source>
</reference>
<keyword evidence="4" id="KW-1185">Reference proteome</keyword>
<feature type="region of interest" description="Disordered" evidence="1">
    <location>
        <begin position="97"/>
        <end position="142"/>
    </location>
</feature>
<name>A0AA38TU17_9ASTR</name>
<proteinExistence type="predicted"/>
<dbReference type="InterPro" id="IPR013103">
    <property type="entry name" value="RVT_2"/>
</dbReference>
<feature type="compositionally biased region" description="Pro residues" evidence="1">
    <location>
        <begin position="101"/>
        <end position="111"/>
    </location>
</feature>
<dbReference type="AlphaFoldDB" id="A0AA38TU17"/>
<dbReference type="SUPFAM" id="SSF56672">
    <property type="entry name" value="DNA/RNA polymerases"/>
    <property type="match status" value="1"/>
</dbReference>
<dbReference type="CDD" id="cd09272">
    <property type="entry name" value="RNase_HI_RT_Ty1"/>
    <property type="match status" value="1"/>
</dbReference>
<evidence type="ECO:0000259" key="2">
    <source>
        <dbReference type="Pfam" id="PF07727"/>
    </source>
</evidence>
<evidence type="ECO:0000256" key="1">
    <source>
        <dbReference type="SAM" id="MobiDB-lite"/>
    </source>
</evidence>
<dbReference type="Pfam" id="PF07727">
    <property type="entry name" value="RVT_2"/>
    <property type="match status" value="1"/>
</dbReference>
<protein>
    <recommendedName>
        <fullName evidence="2">Reverse transcriptase Ty1/copia-type domain-containing protein</fullName>
    </recommendedName>
</protein>
<sequence>MFQHSPSKGRLLPKAKIFIRHGKEDYGGCSSHFASPRQSALFRGAKLLFRDRQDVPAEFIINKSLGHSVSAIQLSSEIQYSLSLGCSCHSTRHSCTVTSPKPVPIPPPTQSPAPSQRSTPEPSVESADPGPSQSENVRRSDRIFKIKTKSDGSIDRYKARLVAKGFNQEYGIDYEETFDPVARITSVRSLLAIAATKRWPLFQMDVKNAFLNGDLSEEVYMIPPPGVSLPTGHVCRLRKALYGLKQAPRAWFEKFSTTVISLGFSASDYDSGLFTRITILKKSLSANFEMKDLGTLHYFLGLEVLSDSAGTYLCQAKYTSDLISRAGITNNKVASTPLEPHLHLTPNVGPPLKDPTLYRQLVGSLVYLTVTQPDIVYAVHTVSQFMSAPCSDHYAAVLRILRYLKGTMFHGLYFSSTSSLTLRGFSDADWDSDMTDRRSTTEFCFFLGDSLISWRSKKQSLTARSSTEAEYRALADTSQYLIWLRWLLSDMGAPQLSPTLLWCDNNSAI</sequence>
<comment type="caution">
    <text evidence="3">The sequence shown here is derived from an EMBL/GenBank/DDBJ whole genome shotgun (WGS) entry which is preliminary data.</text>
</comment>
<dbReference type="InterPro" id="IPR043502">
    <property type="entry name" value="DNA/RNA_pol_sf"/>
</dbReference>
<dbReference type="PANTHER" id="PTHR11439:SF461">
    <property type="entry name" value="OS10G0432200 PROTEIN"/>
    <property type="match status" value="1"/>
</dbReference>
<organism evidence="3 4">
    <name type="scientific">Centaurea solstitialis</name>
    <name type="common">yellow star-thistle</name>
    <dbReference type="NCBI Taxonomy" id="347529"/>
    <lineage>
        <taxon>Eukaryota</taxon>
        <taxon>Viridiplantae</taxon>
        <taxon>Streptophyta</taxon>
        <taxon>Embryophyta</taxon>
        <taxon>Tracheophyta</taxon>
        <taxon>Spermatophyta</taxon>
        <taxon>Magnoliopsida</taxon>
        <taxon>eudicotyledons</taxon>
        <taxon>Gunneridae</taxon>
        <taxon>Pentapetalae</taxon>
        <taxon>asterids</taxon>
        <taxon>campanulids</taxon>
        <taxon>Asterales</taxon>
        <taxon>Asteraceae</taxon>
        <taxon>Carduoideae</taxon>
        <taxon>Cardueae</taxon>
        <taxon>Centaureinae</taxon>
        <taxon>Centaurea</taxon>
    </lineage>
</organism>
<gene>
    <name evidence="3" type="ORF">OSB04_011362</name>
</gene>
<dbReference type="Proteomes" id="UP001172457">
    <property type="component" value="Chromosome 3"/>
</dbReference>
<dbReference type="PANTHER" id="PTHR11439">
    <property type="entry name" value="GAG-POL-RELATED RETROTRANSPOSON"/>
    <property type="match status" value="1"/>
</dbReference>
<feature type="domain" description="Reverse transcriptase Ty1/copia-type" evidence="2">
    <location>
        <begin position="143"/>
        <end position="277"/>
    </location>
</feature>
<dbReference type="EMBL" id="JARYMX010000003">
    <property type="protein sequence ID" value="KAJ9556748.1"/>
    <property type="molecule type" value="Genomic_DNA"/>
</dbReference>